<gene>
    <name evidence="1" type="ORF">SAMN05216333_1651</name>
</gene>
<keyword evidence="2" id="KW-1185">Reference proteome</keyword>
<dbReference type="EMBL" id="FODO01000065">
    <property type="protein sequence ID" value="SEP16189.1"/>
    <property type="molecule type" value="Genomic_DNA"/>
</dbReference>
<reference evidence="2" key="1">
    <citation type="submission" date="2016-10" db="EMBL/GenBank/DDBJ databases">
        <authorList>
            <person name="Varghese N."/>
            <person name="Submissions S."/>
        </authorList>
    </citation>
    <scope>NUCLEOTIDE SEQUENCE [LARGE SCALE GENOMIC DNA]</scope>
    <source>
        <strain evidence="2">Nm76</strain>
    </source>
</reference>
<dbReference type="RefSeq" id="WP_090322881.1">
    <property type="nucleotide sequence ID" value="NZ_FNOE01000064.1"/>
</dbReference>
<accession>A0A1H8VLC7</accession>
<name>A0A1H8VLC7_9PROT</name>
<sequence>MSRTTVHGPSGLFVYSAVVSLRLLALSADYKLYKSDGTIFAAEKTIIEAEKFIRYWSVKITHDWDPYIRVSDVIEIPVSSGSGLSVYRVYEDGVLVLQRLGKSNAPKKDQFDELREPLLKSATEKAENVRKSVIIPLRECVELWFKSLTTLTGKAHPAPQYKVCTGIWMTKSCFSYNYGEIYPTSIWHTE</sequence>
<proteinExistence type="predicted"/>
<evidence type="ECO:0000313" key="2">
    <source>
        <dbReference type="Proteomes" id="UP000198814"/>
    </source>
</evidence>
<evidence type="ECO:0000313" key="1">
    <source>
        <dbReference type="EMBL" id="SEP16189.1"/>
    </source>
</evidence>
<dbReference type="Proteomes" id="UP000198814">
    <property type="component" value="Unassembled WGS sequence"/>
</dbReference>
<organism evidence="1 2">
    <name type="scientific">Nitrosomonas oligotropha</name>
    <dbReference type="NCBI Taxonomy" id="42354"/>
    <lineage>
        <taxon>Bacteria</taxon>
        <taxon>Pseudomonadati</taxon>
        <taxon>Pseudomonadota</taxon>
        <taxon>Betaproteobacteria</taxon>
        <taxon>Nitrosomonadales</taxon>
        <taxon>Nitrosomonadaceae</taxon>
        <taxon>Nitrosomonas</taxon>
    </lineage>
</organism>
<dbReference type="AlphaFoldDB" id="A0A1H8VLC7"/>
<protein>
    <submittedName>
        <fullName evidence="1">Uncharacterized protein</fullName>
    </submittedName>
</protein>